<evidence type="ECO:0000313" key="1">
    <source>
        <dbReference type="EMBL" id="MFC5993526.1"/>
    </source>
</evidence>
<name>A0ABW1IYF6_9PSEU</name>
<dbReference type="RefSeq" id="WP_379583175.1">
    <property type="nucleotide sequence ID" value="NZ_JBHSQW010000009.1"/>
</dbReference>
<comment type="caution">
    <text evidence="1">The sequence shown here is derived from an EMBL/GenBank/DDBJ whole genome shotgun (WGS) entry which is preliminary data.</text>
</comment>
<dbReference type="EMBL" id="JBHSQW010000009">
    <property type="protein sequence ID" value="MFC5993526.1"/>
    <property type="molecule type" value="Genomic_DNA"/>
</dbReference>
<protein>
    <submittedName>
        <fullName evidence="1">Helix-turn-helix domain-containing protein</fullName>
    </submittedName>
</protein>
<evidence type="ECO:0000313" key="2">
    <source>
        <dbReference type="Proteomes" id="UP001596302"/>
    </source>
</evidence>
<dbReference type="Proteomes" id="UP001596302">
    <property type="component" value="Unassembled WGS sequence"/>
</dbReference>
<gene>
    <name evidence="1" type="ORF">ACFQE5_04760</name>
</gene>
<organism evidence="1 2">
    <name type="scientific">Pseudonocardia hispaniensis</name>
    <dbReference type="NCBI Taxonomy" id="904933"/>
    <lineage>
        <taxon>Bacteria</taxon>
        <taxon>Bacillati</taxon>
        <taxon>Actinomycetota</taxon>
        <taxon>Actinomycetes</taxon>
        <taxon>Pseudonocardiales</taxon>
        <taxon>Pseudonocardiaceae</taxon>
        <taxon>Pseudonocardia</taxon>
    </lineage>
</organism>
<accession>A0ABW1IYF6</accession>
<dbReference type="Gene3D" id="1.10.10.60">
    <property type="entry name" value="Homeodomain-like"/>
    <property type="match status" value="1"/>
</dbReference>
<reference evidence="2" key="1">
    <citation type="journal article" date="2019" name="Int. J. Syst. Evol. Microbiol.">
        <title>The Global Catalogue of Microorganisms (GCM) 10K type strain sequencing project: providing services to taxonomists for standard genome sequencing and annotation.</title>
        <authorList>
            <consortium name="The Broad Institute Genomics Platform"/>
            <consortium name="The Broad Institute Genome Sequencing Center for Infectious Disease"/>
            <person name="Wu L."/>
            <person name="Ma J."/>
        </authorList>
    </citation>
    <scope>NUCLEOTIDE SEQUENCE [LARGE SCALE GENOMIC DNA]</scope>
    <source>
        <strain evidence="2">CCM 8391</strain>
    </source>
</reference>
<keyword evidence="2" id="KW-1185">Reference proteome</keyword>
<dbReference type="Pfam" id="PF13384">
    <property type="entry name" value="HTH_23"/>
    <property type="match status" value="1"/>
</dbReference>
<sequence>MRVVAKADGDELVVTVTGLSYLGTADQAELAAGIADATARCLSSWFAQDSPDPRLTAYELFDQGRTVAQVAAILGVDRPTVREWKRAGRRP</sequence>
<proteinExistence type="predicted"/>